<feature type="transmembrane region" description="Helical" evidence="7">
    <location>
        <begin position="593"/>
        <end position="613"/>
    </location>
</feature>
<accession>A0A8H7EQI2</accession>
<evidence type="ECO:0000256" key="2">
    <source>
        <dbReference type="ARBA" id="ARBA00004141"/>
    </source>
</evidence>
<dbReference type="PROSITE" id="PS50850">
    <property type="entry name" value="MFS"/>
    <property type="match status" value="1"/>
</dbReference>
<comment type="caution">
    <text evidence="9">The sequence shown here is derived from an EMBL/GenBank/DDBJ whole genome shotgun (WGS) entry which is preliminary data.</text>
</comment>
<dbReference type="AlphaFoldDB" id="A0A8H7EQI2"/>
<dbReference type="InterPro" id="IPR006076">
    <property type="entry name" value="FAD-dep_OxRdtase"/>
</dbReference>
<feature type="transmembrane region" description="Helical" evidence="7">
    <location>
        <begin position="696"/>
        <end position="717"/>
    </location>
</feature>
<comment type="subcellular location">
    <subcellularLocation>
        <location evidence="2">Membrane</location>
        <topology evidence="2">Multi-pass membrane protein</topology>
    </subcellularLocation>
</comment>
<evidence type="ECO:0000256" key="5">
    <source>
        <dbReference type="ARBA" id="ARBA00022827"/>
    </source>
</evidence>
<dbReference type="PANTHER" id="PTHR11530:SF25">
    <property type="entry name" value="FAD DEPENDENT OXIDOREDUCTASE DOMAIN-CONTAINING PROTEIN"/>
    <property type="match status" value="1"/>
</dbReference>
<dbReference type="Gene3D" id="3.30.9.10">
    <property type="entry name" value="D-Amino Acid Oxidase, subunit A, domain 2"/>
    <property type="match status" value="1"/>
</dbReference>
<comment type="similarity">
    <text evidence="3">Belongs to the DAMOX/DASOX family.</text>
</comment>
<dbReference type="Proteomes" id="UP000605846">
    <property type="component" value="Unassembled WGS sequence"/>
</dbReference>
<feature type="transmembrane region" description="Helical" evidence="7">
    <location>
        <begin position="515"/>
        <end position="537"/>
    </location>
</feature>
<dbReference type="OrthoDB" id="2015447at2759"/>
<evidence type="ECO:0000313" key="9">
    <source>
        <dbReference type="EMBL" id="KAF7725971.1"/>
    </source>
</evidence>
<dbReference type="SUPFAM" id="SSF103473">
    <property type="entry name" value="MFS general substrate transporter"/>
    <property type="match status" value="1"/>
</dbReference>
<organism evidence="9 10">
    <name type="scientific">Apophysomyces ossiformis</name>
    <dbReference type="NCBI Taxonomy" id="679940"/>
    <lineage>
        <taxon>Eukaryota</taxon>
        <taxon>Fungi</taxon>
        <taxon>Fungi incertae sedis</taxon>
        <taxon>Mucoromycota</taxon>
        <taxon>Mucoromycotina</taxon>
        <taxon>Mucoromycetes</taxon>
        <taxon>Mucorales</taxon>
        <taxon>Mucorineae</taxon>
        <taxon>Mucoraceae</taxon>
        <taxon>Apophysomyces</taxon>
    </lineage>
</organism>
<proteinExistence type="inferred from homology"/>
<dbReference type="SUPFAM" id="SSF51971">
    <property type="entry name" value="Nucleotide-binding domain"/>
    <property type="match status" value="1"/>
</dbReference>
<dbReference type="InterPro" id="IPR020846">
    <property type="entry name" value="MFS_dom"/>
</dbReference>
<feature type="domain" description="Major facilitator superfamily (MFS) profile" evidence="8">
    <location>
        <begin position="383"/>
        <end position="783"/>
    </location>
</feature>
<gene>
    <name evidence="9" type="ORF">EC973_009117</name>
</gene>
<dbReference type="Gene3D" id="1.20.1250.20">
    <property type="entry name" value="MFS general substrate transporter like domains"/>
    <property type="match status" value="1"/>
</dbReference>
<evidence type="ECO:0000256" key="3">
    <source>
        <dbReference type="ARBA" id="ARBA00006730"/>
    </source>
</evidence>
<evidence type="ECO:0000256" key="1">
    <source>
        <dbReference type="ARBA" id="ARBA00001974"/>
    </source>
</evidence>
<dbReference type="Gene3D" id="3.40.50.720">
    <property type="entry name" value="NAD(P)-binding Rossmann-like Domain"/>
    <property type="match status" value="1"/>
</dbReference>
<evidence type="ECO:0000313" key="10">
    <source>
        <dbReference type="Proteomes" id="UP000605846"/>
    </source>
</evidence>
<feature type="transmembrane region" description="Helical" evidence="7">
    <location>
        <begin position="760"/>
        <end position="779"/>
    </location>
</feature>
<comment type="cofactor">
    <cofactor evidence="1">
        <name>FAD</name>
        <dbReference type="ChEBI" id="CHEBI:57692"/>
    </cofactor>
</comment>
<dbReference type="Pfam" id="PF07690">
    <property type="entry name" value="MFS_1"/>
    <property type="match status" value="1"/>
</dbReference>
<keyword evidence="10" id="KW-1185">Reference proteome</keyword>
<evidence type="ECO:0000259" key="8">
    <source>
        <dbReference type="PROSITE" id="PS50850"/>
    </source>
</evidence>
<evidence type="ECO:0000256" key="7">
    <source>
        <dbReference type="SAM" id="Phobius"/>
    </source>
</evidence>
<feature type="transmembrane region" description="Helical" evidence="7">
    <location>
        <begin position="6"/>
        <end position="27"/>
    </location>
</feature>
<feature type="transmembrane region" description="Helical" evidence="7">
    <location>
        <begin position="549"/>
        <end position="572"/>
    </location>
</feature>
<keyword evidence="7" id="KW-0472">Membrane</keyword>
<reference evidence="9" key="1">
    <citation type="submission" date="2020-01" db="EMBL/GenBank/DDBJ databases">
        <title>Genome Sequencing of Three Apophysomyces-Like Fungal Strains Confirms a Novel Fungal Genus in the Mucoromycota with divergent Burkholderia-like Endosymbiotic Bacteria.</title>
        <authorList>
            <person name="Stajich J.E."/>
            <person name="Macias A.M."/>
            <person name="Carter-House D."/>
            <person name="Lovett B."/>
            <person name="Kasson L.R."/>
            <person name="Berry K."/>
            <person name="Grigoriev I."/>
            <person name="Chang Y."/>
            <person name="Spatafora J."/>
            <person name="Kasson M.T."/>
        </authorList>
    </citation>
    <scope>NUCLEOTIDE SEQUENCE</scope>
    <source>
        <strain evidence="9">NRRL A-21654</strain>
    </source>
</reference>
<feature type="transmembrane region" description="Helical" evidence="7">
    <location>
        <begin position="449"/>
        <end position="467"/>
    </location>
</feature>
<dbReference type="InterPro" id="IPR036259">
    <property type="entry name" value="MFS_trans_sf"/>
</dbReference>
<dbReference type="EMBL" id="JABAYA010000086">
    <property type="protein sequence ID" value="KAF7725971.1"/>
    <property type="molecule type" value="Genomic_DNA"/>
</dbReference>
<keyword evidence="7" id="KW-1133">Transmembrane helix</keyword>
<evidence type="ECO:0000256" key="4">
    <source>
        <dbReference type="ARBA" id="ARBA00022630"/>
    </source>
</evidence>
<feature type="transmembrane region" description="Helical" evidence="7">
    <location>
        <begin position="382"/>
        <end position="402"/>
    </location>
</feature>
<dbReference type="PANTHER" id="PTHR11530">
    <property type="entry name" value="D-AMINO ACID OXIDASE"/>
    <property type="match status" value="1"/>
</dbReference>
<keyword evidence="4" id="KW-0285">Flavoprotein</keyword>
<sequence length="787" mass="87248">MDTFRSKPHILIIGGGITGLTTALVMLEKDYLVTILSKQFVSTDATTVSQPSVILWEWSPSLSGPHTESLSSEVAKRWSLIAYERFQTMAEDQKLSDKSGISMQLTNYLFRQNSPAVQHMDEIKDHVKDFRHDTALMDEVGVHKASGVVDSYQFSAPVINPHRYMQWLTNHVKSLGAKMIERTIEADLYYQEVSLLREYGADVLVNCTGLAAHQLATDDTVYPQKHSFLRMVNNGEKFSRISQPIVLFQEEESDTLSIVPVDNDCLLIGKVAEANQRNLNLTLEDHPALQNMYEQVVEFYPSLTKGELDKSQSIEAGLVPFRKSCVRIERDKRFQHGDKLSRIIHNYGQGDAGFTLSFGCAEDVASIVADIVKEDNKLPPKISLFLILMANFLFNVSFYIIIPTVTNYANSLGADDVFSGLVIGGNTLSSIISIFFLNQIPMLRDRYLATLHLACASFLTGNILYALAARAQFLYLIFIGRLINGLGFTGFFFVKRYCTDPRIVGIRRRTLCCSLLVVSQSLGMVIGPLIGGQLARIGYHGVLMNMNTIAGWVMACIWLTYWVSVVIFFQDIPKTACSDKSSQRSILKIFKKGSYGMLVITVVMSFIAFSVFFELGAWEANIPIFTAKHFGWNEWDAGNFIGLIGIGSLVIVVPMTVYSKRIQDRTTAAVGFGTALIGMIIYLARLTTSGVGKADYGVSWFLICSGYNVASTITLSLMSKLFPDKLSDVCALIVQVSNYTGRLTGAVWGTASESVTEVGVASLEIAFTIIGFSAILILWQRIHTVTG</sequence>
<dbReference type="GO" id="GO:0016020">
    <property type="term" value="C:membrane"/>
    <property type="evidence" value="ECO:0007669"/>
    <property type="project" value="UniProtKB-SubCell"/>
</dbReference>
<dbReference type="Pfam" id="PF01266">
    <property type="entry name" value="DAO"/>
    <property type="match status" value="1"/>
</dbReference>
<keyword evidence="5" id="KW-0274">FAD</keyword>
<evidence type="ECO:0000256" key="6">
    <source>
        <dbReference type="ARBA" id="ARBA00023002"/>
    </source>
</evidence>
<protein>
    <recommendedName>
        <fullName evidence="8">Major facilitator superfamily (MFS) profile domain-containing protein</fullName>
    </recommendedName>
</protein>
<dbReference type="GO" id="GO:0022857">
    <property type="term" value="F:transmembrane transporter activity"/>
    <property type="evidence" value="ECO:0007669"/>
    <property type="project" value="InterPro"/>
</dbReference>
<dbReference type="GO" id="GO:0003884">
    <property type="term" value="F:D-amino-acid oxidase activity"/>
    <property type="evidence" value="ECO:0007669"/>
    <property type="project" value="InterPro"/>
</dbReference>
<dbReference type="GO" id="GO:0005737">
    <property type="term" value="C:cytoplasm"/>
    <property type="evidence" value="ECO:0007669"/>
    <property type="project" value="TreeGrafter"/>
</dbReference>
<feature type="transmembrane region" description="Helical" evidence="7">
    <location>
        <begin position="666"/>
        <end position="684"/>
    </location>
</feature>
<feature type="transmembrane region" description="Helical" evidence="7">
    <location>
        <begin position="640"/>
        <end position="659"/>
    </location>
</feature>
<name>A0A8H7EQI2_9FUNG</name>
<keyword evidence="6" id="KW-0560">Oxidoreductase</keyword>
<dbReference type="GO" id="GO:0071949">
    <property type="term" value="F:FAD binding"/>
    <property type="evidence" value="ECO:0007669"/>
    <property type="project" value="InterPro"/>
</dbReference>
<keyword evidence="7" id="KW-0812">Transmembrane</keyword>
<feature type="transmembrane region" description="Helical" evidence="7">
    <location>
        <begin position="473"/>
        <end position="494"/>
    </location>
</feature>
<dbReference type="GO" id="GO:0019478">
    <property type="term" value="P:D-amino acid catabolic process"/>
    <property type="evidence" value="ECO:0007669"/>
    <property type="project" value="TreeGrafter"/>
</dbReference>
<dbReference type="InterPro" id="IPR011701">
    <property type="entry name" value="MFS"/>
</dbReference>
<dbReference type="InterPro" id="IPR023209">
    <property type="entry name" value="DAO"/>
</dbReference>
<feature type="transmembrane region" description="Helical" evidence="7">
    <location>
        <begin position="417"/>
        <end position="437"/>
    </location>
</feature>